<dbReference type="InterPro" id="IPR019752">
    <property type="entry name" value="Pyrv/ketoisovalerate_OxRed_cat"/>
</dbReference>
<organism evidence="3 4">
    <name type="scientific">Alkaliphilus pronyensis</name>
    <dbReference type="NCBI Taxonomy" id="1482732"/>
    <lineage>
        <taxon>Bacteria</taxon>
        <taxon>Bacillati</taxon>
        <taxon>Bacillota</taxon>
        <taxon>Clostridia</taxon>
        <taxon>Peptostreptococcales</taxon>
        <taxon>Natronincolaceae</taxon>
        <taxon>Alkaliphilus</taxon>
    </lineage>
</organism>
<keyword evidence="1" id="KW-0560">Oxidoreductase</keyword>
<gene>
    <name evidence="3" type="ORF">F8154_10045</name>
</gene>
<dbReference type="PANTHER" id="PTHR42730:SF1">
    <property type="entry name" value="2-OXOGLUTARATE SYNTHASE SUBUNIT KORC"/>
    <property type="match status" value="1"/>
</dbReference>
<evidence type="ECO:0000313" key="4">
    <source>
        <dbReference type="Proteomes" id="UP000432715"/>
    </source>
</evidence>
<dbReference type="RefSeq" id="WP_151861485.1">
    <property type="nucleotide sequence ID" value="NZ_WBZC01000036.1"/>
</dbReference>
<dbReference type="EMBL" id="WBZC01000036">
    <property type="protein sequence ID" value="KAB3534013.1"/>
    <property type="molecule type" value="Genomic_DNA"/>
</dbReference>
<dbReference type="Gene3D" id="3.40.920.10">
    <property type="entry name" value="Pyruvate-ferredoxin oxidoreductase, PFOR, domain III"/>
    <property type="match status" value="1"/>
</dbReference>
<keyword evidence="4" id="KW-1185">Reference proteome</keyword>
<dbReference type="PANTHER" id="PTHR42730">
    <property type="entry name" value="2-OXOGLUTARATE SYNTHASE SUBUNIT KORC"/>
    <property type="match status" value="1"/>
</dbReference>
<evidence type="ECO:0000259" key="2">
    <source>
        <dbReference type="Pfam" id="PF01558"/>
    </source>
</evidence>
<name>A0A6I0FA25_9FIRM</name>
<dbReference type="OrthoDB" id="9789125at2"/>
<dbReference type="InterPro" id="IPR002869">
    <property type="entry name" value="Pyrv_flavodox_OxRed_cen"/>
</dbReference>
<comment type="caution">
    <text evidence="3">The sequence shown here is derived from an EMBL/GenBank/DDBJ whole genome shotgun (WGS) entry which is preliminary data.</text>
</comment>
<dbReference type="AlphaFoldDB" id="A0A6I0FA25"/>
<dbReference type="SUPFAM" id="SSF53323">
    <property type="entry name" value="Pyruvate-ferredoxin oxidoreductase, PFOR, domain III"/>
    <property type="match status" value="1"/>
</dbReference>
<reference evidence="3 4" key="1">
    <citation type="submission" date="2019-10" db="EMBL/GenBank/DDBJ databases">
        <title>Alkaliphilus serpentinus sp. nov. and Alkaliphilus pronyensis sp. nov., two novel anaerobic alkaliphilic species isolated from the serpentinized-hosted hydrothermal field of the Prony Bay (New Caledonia).</title>
        <authorList>
            <person name="Postec A."/>
        </authorList>
    </citation>
    <scope>NUCLEOTIDE SEQUENCE [LARGE SCALE GENOMIC DNA]</scope>
    <source>
        <strain evidence="3 4">LacV</strain>
    </source>
</reference>
<dbReference type="InterPro" id="IPR052554">
    <property type="entry name" value="2-oxoglutarate_synth_KorC"/>
</dbReference>
<accession>A0A6I0FA25</accession>
<evidence type="ECO:0000256" key="1">
    <source>
        <dbReference type="ARBA" id="ARBA00023002"/>
    </source>
</evidence>
<dbReference type="Proteomes" id="UP000432715">
    <property type="component" value="Unassembled WGS sequence"/>
</dbReference>
<feature type="domain" description="Pyruvate/ketoisovalerate oxidoreductase catalytic" evidence="2">
    <location>
        <begin position="13"/>
        <end position="173"/>
    </location>
</feature>
<dbReference type="Pfam" id="PF01558">
    <property type="entry name" value="POR"/>
    <property type="match status" value="1"/>
</dbReference>
<proteinExistence type="predicted"/>
<dbReference type="GO" id="GO:0016903">
    <property type="term" value="F:oxidoreductase activity, acting on the aldehyde or oxo group of donors"/>
    <property type="evidence" value="ECO:0007669"/>
    <property type="project" value="InterPro"/>
</dbReference>
<evidence type="ECO:0000313" key="3">
    <source>
        <dbReference type="EMBL" id="KAB3534013.1"/>
    </source>
</evidence>
<sequence length="182" mass="19499">MVNQKEIRLSGSGGQGLILGGIILAEAALLDGKNAIQSQSYGPEARGGASKAEVIISDDTIDYPKVEKADLLLALTDKAYHKYIKALKEGGILIIDSNVEVDLTNKAYKIIKIPIIETAAEKIGKSMVANIVALGVIRVVTEVVTEASLERAVLKRVPKGTEELNKAALQQGYLLAEEFKNI</sequence>
<protein>
    <submittedName>
        <fullName evidence="3">2-oxoacid:ferredoxin oxidoreductase subunit gamma</fullName>
    </submittedName>
</protein>